<feature type="region of interest" description="Disordered" evidence="1">
    <location>
        <begin position="178"/>
        <end position="278"/>
    </location>
</feature>
<proteinExistence type="predicted"/>
<organism evidence="2">
    <name type="scientific">Phytophthora nicotianae</name>
    <name type="common">Potato buckeye rot agent</name>
    <name type="synonym">Phytophthora parasitica</name>
    <dbReference type="NCBI Taxonomy" id="4792"/>
    <lineage>
        <taxon>Eukaryota</taxon>
        <taxon>Sar</taxon>
        <taxon>Stramenopiles</taxon>
        <taxon>Oomycota</taxon>
        <taxon>Peronosporomycetes</taxon>
        <taxon>Peronosporales</taxon>
        <taxon>Peronosporaceae</taxon>
        <taxon>Phytophthora</taxon>
    </lineage>
</organism>
<evidence type="ECO:0000256" key="1">
    <source>
        <dbReference type="SAM" id="MobiDB-lite"/>
    </source>
</evidence>
<name>W2NR70_PHYNI</name>
<protein>
    <submittedName>
        <fullName evidence="2">Uncharacterized protein</fullName>
    </submittedName>
</protein>
<gene>
    <name evidence="2" type="ORF">L914_05736</name>
</gene>
<feature type="compositionally biased region" description="Basic and acidic residues" evidence="1">
    <location>
        <begin position="263"/>
        <end position="278"/>
    </location>
</feature>
<dbReference type="VEuPathDB" id="FungiDB:PPTG_02076"/>
<sequence length="308" mass="36388">MRLDHRSNGFQRRIRWWWRSRHGDFDTYAKELGRWALYDYSGIRKPLSDDEMRSLFHHHQRTRSKPVAVTRTVTLNSLDSAWTSFANRWNTDGATRFIPSLERREAEHEARSVSALARRVHKVAYDADRGCCYVHYTSGYTWCSENGRPRPSRDAWEQEKYQVSEAERELVGQYRRAMSNVRRGGRPRHPEDLQPLESLPPNARDTGGAEGWGRRGREPRDPNAYTGERHDDRRAPRSPPRYEGRGHHYQQVVQGRHAGTVQRDQREEAEAVRSRQRAMERLSRLEREMAELRRELEEPPRPERGNHD</sequence>
<dbReference type="Proteomes" id="UP000054532">
    <property type="component" value="Unassembled WGS sequence"/>
</dbReference>
<dbReference type="EMBL" id="KI692055">
    <property type="protein sequence ID" value="ETM50174.1"/>
    <property type="molecule type" value="Genomic_DNA"/>
</dbReference>
<reference evidence="2" key="1">
    <citation type="submission" date="2013-11" db="EMBL/GenBank/DDBJ databases">
        <title>The Genome Sequence of Phytophthora parasitica IAC_01/95.</title>
        <authorList>
            <consortium name="The Broad Institute Genomics Platform"/>
            <person name="Russ C."/>
            <person name="Tyler B."/>
            <person name="Panabieres F."/>
            <person name="Shan W."/>
            <person name="Tripathy S."/>
            <person name="Grunwald N."/>
            <person name="Machado M."/>
            <person name="Johnson C.S."/>
            <person name="Arredondo F."/>
            <person name="Hong C."/>
            <person name="Coffey M."/>
            <person name="Young S.K."/>
            <person name="Zeng Q."/>
            <person name="Gargeya S."/>
            <person name="Fitzgerald M."/>
            <person name="Abouelleil A."/>
            <person name="Alvarado L."/>
            <person name="Chapman S.B."/>
            <person name="Gainer-Dewar J."/>
            <person name="Goldberg J."/>
            <person name="Griggs A."/>
            <person name="Gujja S."/>
            <person name="Hansen M."/>
            <person name="Howarth C."/>
            <person name="Imamovic A."/>
            <person name="Ireland A."/>
            <person name="Larimer J."/>
            <person name="McCowan C."/>
            <person name="Murphy C."/>
            <person name="Pearson M."/>
            <person name="Poon T.W."/>
            <person name="Priest M."/>
            <person name="Roberts A."/>
            <person name="Saif S."/>
            <person name="Shea T."/>
            <person name="Sykes S."/>
            <person name="Wortman J."/>
            <person name="Nusbaum C."/>
            <person name="Birren B."/>
        </authorList>
    </citation>
    <scope>NUCLEOTIDE SEQUENCE [LARGE SCALE GENOMIC DNA]</scope>
    <source>
        <strain evidence="2">IAC_01/95</strain>
    </source>
</reference>
<evidence type="ECO:0000313" key="2">
    <source>
        <dbReference type="EMBL" id="ETM50174.1"/>
    </source>
</evidence>
<feature type="compositionally biased region" description="Basic and acidic residues" evidence="1">
    <location>
        <begin position="212"/>
        <end position="246"/>
    </location>
</feature>
<accession>W2NR70</accession>
<dbReference type="VEuPathDB" id="FungiDB:PPTG_02075"/>
<dbReference type="AlphaFoldDB" id="W2NR70"/>